<dbReference type="Proteomes" id="UP000005466">
    <property type="component" value="Unassembled WGS sequence"/>
</dbReference>
<dbReference type="EMBL" id="ADWY01004029">
    <property type="protein sequence ID" value="EGH19406.1"/>
    <property type="molecule type" value="Genomic_DNA"/>
</dbReference>
<dbReference type="AlphaFoldDB" id="F3CJG4"/>
<protein>
    <submittedName>
        <fullName evidence="2">Uncharacterized protein</fullName>
    </submittedName>
</protein>
<comment type="caution">
    <text evidence="2">The sequence shown here is derived from an EMBL/GenBank/DDBJ whole genome shotgun (WGS) entry which is preliminary data.</text>
</comment>
<accession>F3CJG4</accession>
<evidence type="ECO:0000313" key="2">
    <source>
        <dbReference type="EMBL" id="EGH19406.1"/>
    </source>
</evidence>
<evidence type="ECO:0000313" key="3">
    <source>
        <dbReference type="Proteomes" id="UP000005466"/>
    </source>
</evidence>
<reference evidence="2 3" key="1">
    <citation type="journal article" date="2011" name="PLoS Pathog.">
        <title>Dynamic evolution of pathogenicity revealed by sequencing and comparative genomics of 19 Pseudomonas syringae isolates.</title>
        <authorList>
            <person name="Baltrus D.A."/>
            <person name="Nishimura M.T."/>
            <person name="Romanchuk A."/>
            <person name="Chang J.H."/>
            <person name="Mukhtar M.S."/>
            <person name="Cherkis K."/>
            <person name="Roach J."/>
            <person name="Grant S.R."/>
            <person name="Jones C.D."/>
            <person name="Dangl J.L."/>
        </authorList>
    </citation>
    <scope>NUCLEOTIDE SEQUENCE [LARGE SCALE GENOMIC DNA]</scope>
    <source>
        <strain evidence="3">race 4</strain>
    </source>
</reference>
<evidence type="ECO:0000256" key="1">
    <source>
        <dbReference type="SAM" id="MobiDB-lite"/>
    </source>
</evidence>
<feature type="non-terminal residue" evidence="2">
    <location>
        <position position="34"/>
    </location>
</feature>
<feature type="region of interest" description="Disordered" evidence="1">
    <location>
        <begin position="1"/>
        <end position="34"/>
    </location>
</feature>
<organism evidence="2 3">
    <name type="scientific">Pseudomonas savastanoi pv. glycinea str. race 4</name>
    <dbReference type="NCBI Taxonomy" id="875330"/>
    <lineage>
        <taxon>Bacteria</taxon>
        <taxon>Pseudomonadati</taxon>
        <taxon>Pseudomonadota</taxon>
        <taxon>Gammaproteobacteria</taxon>
        <taxon>Pseudomonadales</taxon>
        <taxon>Pseudomonadaceae</taxon>
        <taxon>Pseudomonas</taxon>
    </lineage>
</organism>
<feature type="compositionally biased region" description="Basic and acidic residues" evidence="1">
    <location>
        <begin position="9"/>
        <end position="34"/>
    </location>
</feature>
<sequence length="34" mass="3967">AAPSGPETEMFRKYEQSLRESEARQAREQAQEQQ</sequence>
<name>F3CJG4_PSESG</name>
<dbReference type="HOGENOM" id="CLU_3370268_0_0_6"/>
<proteinExistence type="predicted"/>
<gene>
    <name evidence="2" type="ORF">Pgy4_41194</name>
</gene>
<feature type="non-terminal residue" evidence="2">
    <location>
        <position position="1"/>
    </location>
</feature>